<evidence type="ECO:0000256" key="1">
    <source>
        <dbReference type="SAM" id="MobiDB-lite"/>
    </source>
</evidence>
<dbReference type="Proteomes" id="UP000727407">
    <property type="component" value="Unassembled WGS sequence"/>
</dbReference>
<evidence type="ECO:0000313" key="3">
    <source>
        <dbReference type="Proteomes" id="UP000727407"/>
    </source>
</evidence>
<proteinExistence type="predicted"/>
<name>A0A8J4WR46_CLAMG</name>
<accession>A0A8J4WR46</accession>
<organism evidence="2 3">
    <name type="scientific">Clarias magur</name>
    <name type="common">Asian catfish</name>
    <name type="synonym">Macropteronotus magur</name>
    <dbReference type="NCBI Taxonomy" id="1594786"/>
    <lineage>
        <taxon>Eukaryota</taxon>
        <taxon>Metazoa</taxon>
        <taxon>Chordata</taxon>
        <taxon>Craniata</taxon>
        <taxon>Vertebrata</taxon>
        <taxon>Euteleostomi</taxon>
        <taxon>Actinopterygii</taxon>
        <taxon>Neopterygii</taxon>
        <taxon>Teleostei</taxon>
        <taxon>Ostariophysi</taxon>
        <taxon>Siluriformes</taxon>
        <taxon>Clariidae</taxon>
        <taxon>Clarias</taxon>
    </lineage>
</organism>
<comment type="caution">
    <text evidence="2">The sequence shown here is derived from an EMBL/GenBank/DDBJ whole genome shotgun (WGS) entry which is preliminary data.</text>
</comment>
<dbReference type="EMBL" id="QNUK01000800">
    <property type="protein sequence ID" value="KAF5889514.1"/>
    <property type="molecule type" value="Genomic_DNA"/>
</dbReference>
<dbReference type="AlphaFoldDB" id="A0A8J4WR46"/>
<sequence>GRGIRSITALFENLAKENEEEKQLQEERARRHTKEEQEIEEGRRMAERDIGTFQAQVLQRTQAVENNAKDLKKAIKSIK</sequence>
<evidence type="ECO:0000313" key="2">
    <source>
        <dbReference type="EMBL" id="KAF5889514.1"/>
    </source>
</evidence>
<feature type="region of interest" description="Disordered" evidence="1">
    <location>
        <begin position="17"/>
        <end position="46"/>
    </location>
</feature>
<protein>
    <submittedName>
        <fullName evidence="2">Src substrate cortactin isoform X1</fullName>
    </submittedName>
</protein>
<gene>
    <name evidence="2" type="primary">cttn</name>
    <name evidence="2" type="ORF">DAT39_020778</name>
</gene>
<feature type="non-terminal residue" evidence="2">
    <location>
        <position position="1"/>
    </location>
</feature>
<keyword evidence="3" id="KW-1185">Reference proteome</keyword>
<feature type="non-terminal residue" evidence="2">
    <location>
        <position position="79"/>
    </location>
</feature>
<reference evidence="2" key="1">
    <citation type="submission" date="2020-07" db="EMBL/GenBank/DDBJ databases">
        <title>Clarias magur genome sequencing, assembly and annotation.</title>
        <authorList>
            <person name="Kushwaha B."/>
            <person name="Kumar R."/>
            <person name="Das P."/>
            <person name="Joshi C.G."/>
            <person name="Kumar D."/>
            <person name="Nagpure N.S."/>
            <person name="Pandey M."/>
            <person name="Agarwal S."/>
            <person name="Srivastava S."/>
            <person name="Singh M."/>
            <person name="Sahoo L."/>
            <person name="Jayasankar P."/>
            <person name="Meher P.K."/>
            <person name="Koringa P.G."/>
            <person name="Iquebal M.A."/>
            <person name="Das S.P."/>
            <person name="Bit A."/>
            <person name="Patnaik S."/>
            <person name="Patel N."/>
            <person name="Shah T.M."/>
            <person name="Hinsu A."/>
            <person name="Jena J.K."/>
        </authorList>
    </citation>
    <scope>NUCLEOTIDE SEQUENCE</scope>
    <source>
        <strain evidence="2">CIFAMagur01</strain>
        <tissue evidence="2">Testis</tissue>
    </source>
</reference>